<dbReference type="OrthoDB" id="5424209at2759"/>
<dbReference type="Proteomes" id="UP000027222">
    <property type="component" value="Unassembled WGS sequence"/>
</dbReference>
<evidence type="ECO:0000313" key="1">
    <source>
        <dbReference type="EMBL" id="KDR76885.1"/>
    </source>
</evidence>
<dbReference type="SUPFAM" id="SSF50494">
    <property type="entry name" value="Trypsin-like serine proteases"/>
    <property type="match status" value="1"/>
</dbReference>
<dbReference type="HOGENOM" id="CLU_024804_1_1_1"/>
<proteinExistence type="predicted"/>
<keyword evidence="2" id="KW-1185">Reference proteome</keyword>
<reference evidence="2" key="1">
    <citation type="journal article" date="2014" name="Proc. Natl. Acad. Sci. U.S.A.">
        <title>Extensive sampling of basidiomycete genomes demonstrates inadequacy of the white-rot/brown-rot paradigm for wood decay fungi.</title>
        <authorList>
            <person name="Riley R."/>
            <person name="Salamov A.A."/>
            <person name="Brown D.W."/>
            <person name="Nagy L.G."/>
            <person name="Floudas D."/>
            <person name="Held B.W."/>
            <person name="Levasseur A."/>
            <person name="Lombard V."/>
            <person name="Morin E."/>
            <person name="Otillar R."/>
            <person name="Lindquist E.A."/>
            <person name="Sun H."/>
            <person name="LaButti K.M."/>
            <person name="Schmutz J."/>
            <person name="Jabbour D."/>
            <person name="Luo H."/>
            <person name="Baker S.E."/>
            <person name="Pisabarro A.G."/>
            <person name="Walton J.D."/>
            <person name="Blanchette R.A."/>
            <person name="Henrissat B."/>
            <person name="Martin F."/>
            <person name="Cullen D."/>
            <person name="Hibbett D.S."/>
            <person name="Grigoriev I.V."/>
        </authorList>
    </citation>
    <scope>NUCLEOTIDE SEQUENCE [LARGE SCALE GENOMIC DNA]</scope>
    <source>
        <strain evidence="2">CBS 339.88</strain>
    </source>
</reference>
<name>A0A067T126_GALM3</name>
<protein>
    <recommendedName>
        <fullName evidence="3">Peptidase S1 domain-containing protein</fullName>
    </recommendedName>
</protein>
<dbReference type="InterPro" id="IPR009003">
    <property type="entry name" value="Peptidase_S1_PA"/>
</dbReference>
<dbReference type="EMBL" id="KL142377">
    <property type="protein sequence ID" value="KDR76885.1"/>
    <property type="molecule type" value="Genomic_DNA"/>
</dbReference>
<dbReference type="AlphaFoldDB" id="A0A067T126"/>
<evidence type="ECO:0000313" key="2">
    <source>
        <dbReference type="Proteomes" id="UP000027222"/>
    </source>
</evidence>
<evidence type="ECO:0008006" key="3">
    <source>
        <dbReference type="Google" id="ProtNLM"/>
    </source>
</evidence>
<accession>A0A067T126</accession>
<gene>
    <name evidence="1" type="ORF">GALMADRAFT_225056</name>
</gene>
<organism evidence="1 2">
    <name type="scientific">Galerina marginata (strain CBS 339.88)</name>
    <dbReference type="NCBI Taxonomy" id="685588"/>
    <lineage>
        <taxon>Eukaryota</taxon>
        <taxon>Fungi</taxon>
        <taxon>Dikarya</taxon>
        <taxon>Basidiomycota</taxon>
        <taxon>Agaricomycotina</taxon>
        <taxon>Agaricomycetes</taxon>
        <taxon>Agaricomycetidae</taxon>
        <taxon>Agaricales</taxon>
        <taxon>Agaricineae</taxon>
        <taxon>Strophariaceae</taxon>
        <taxon>Galerina</taxon>
    </lineage>
</organism>
<sequence>MDPAYQNKKIVDLSDAELIALEFLGENVDPAVKYIVDKVKAHPDHLGTVTCFMVDCLKRWGTRPASPTSPLREADSELSNNSDLHTVVAPNLISKYEMNFWYHGISGDPPKLMWRSDLETNHFPTRPRGARFFKIPTKTAHGVFNTPLNKVWDDPVAPRILASMKARGLKYSALKTVRFSIVEDGKDDETLGPIVVWIAVRPNTTNAAAVRDATPDILHILGDVQITDVVVEWYEASVVRLVGPPLMSVEDRTSPMFGLNHPFNTGLGIPIARQSDGAQGTLTLLFKEMKTSSGDPSERILALTNKHVASVDTTTDYEFDGANPQHILVCGDRRLACAISEIEDAITTGLRDVVGLAGGVEDLESKLGTPKENKTALRRNKNALYEKNEDNTTLQPFFAEVNADWQDTNGRRLGVVDWAPKISVGVNDHRYTRDIATFVVDRKKLENFERNIIDLGDQYTAGQLEDLFWPIAAIREGRTIPADLQLPVRRALTPRLHINPDTEDKNGDPLYIVGKYGNTTKLTLGHYSGMDAYICTDLGLESREMVVYNYSKTSGKTSGNFSDHGDSGSLIFTGDGDALAILHSGMPRGVDNHVTYGTPIWWVIKQILDKYPFAEFYGTTYSLD</sequence>